<gene>
    <name evidence="3" type="ORF">NOSIN_00440</name>
</gene>
<keyword evidence="1" id="KW-0233">DNA recombination</keyword>
<dbReference type="InterPro" id="IPR002104">
    <property type="entry name" value="Integrase_catalytic"/>
</dbReference>
<accession>A0A1V3C8R9</accession>
<keyword evidence="4" id="KW-1185">Reference proteome</keyword>
<evidence type="ECO:0000259" key="2">
    <source>
        <dbReference type="PROSITE" id="PS51898"/>
    </source>
</evidence>
<dbReference type="AlphaFoldDB" id="A0A1V3C8R9"/>
<sequence length="100" mass="10368">MRNRDGGALSTRAANTAVSELGAAAGIGPADNGEAFGPHVLRHTFGTDLVRGRGEVATAPVDVVLVAELMGHAGLNTTRRYTLPTEVDKTRALDALTTDL</sequence>
<dbReference type="SUPFAM" id="SSF56349">
    <property type="entry name" value="DNA breaking-rejoining enzymes"/>
    <property type="match status" value="1"/>
</dbReference>
<reference evidence="4" key="1">
    <citation type="submission" date="2016-08" db="EMBL/GenBank/DDBJ databases">
        <authorList>
            <person name="Tokovenko B."/>
            <person name="Kalinowski J."/>
        </authorList>
    </citation>
    <scope>NUCLEOTIDE SEQUENCE [LARGE SCALE GENOMIC DNA]</scope>
    <source>
        <strain evidence="4">UTMC102</strain>
    </source>
</reference>
<name>A0A1V3C8R9_9ACTN</name>
<dbReference type="STRING" id="501010.NOSIN_00440"/>
<comment type="caution">
    <text evidence="3">The sequence shown here is derived from an EMBL/GenBank/DDBJ whole genome shotgun (WGS) entry which is preliminary data.</text>
</comment>
<dbReference type="GO" id="GO:0003677">
    <property type="term" value="F:DNA binding"/>
    <property type="evidence" value="ECO:0007669"/>
    <property type="project" value="InterPro"/>
</dbReference>
<dbReference type="CDD" id="cd00397">
    <property type="entry name" value="DNA_BRE_C"/>
    <property type="match status" value="1"/>
</dbReference>
<evidence type="ECO:0000313" key="4">
    <source>
        <dbReference type="Proteomes" id="UP000189004"/>
    </source>
</evidence>
<evidence type="ECO:0000313" key="3">
    <source>
        <dbReference type="EMBL" id="OOC56879.1"/>
    </source>
</evidence>
<dbReference type="InterPro" id="IPR011010">
    <property type="entry name" value="DNA_brk_join_enz"/>
</dbReference>
<dbReference type="InterPro" id="IPR013762">
    <property type="entry name" value="Integrase-like_cat_sf"/>
</dbReference>
<dbReference type="PROSITE" id="PS51898">
    <property type="entry name" value="TYR_RECOMBINASE"/>
    <property type="match status" value="1"/>
</dbReference>
<dbReference type="Gene3D" id="1.10.443.10">
    <property type="entry name" value="Intergrase catalytic core"/>
    <property type="match status" value="1"/>
</dbReference>
<dbReference type="GO" id="GO:0006310">
    <property type="term" value="P:DNA recombination"/>
    <property type="evidence" value="ECO:0007669"/>
    <property type="project" value="UniProtKB-KW"/>
</dbReference>
<proteinExistence type="predicted"/>
<organism evidence="3 4">
    <name type="scientific">Nocardiopsis sinuspersici</name>
    <dbReference type="NCBI Taxonomy" id="501010"/>
    <lineage>
        <taxon>Bacteria</taxon>
        <taxon>Bacillati</taxon>
        <taxon>Actinomycetota</taxon>
        <taxon>Actinomycetes</taxon>
        <taxon>Streptosporangiales</taxon>
        <taxon>Nocardiopsidaceae</taxon>
        <taxon>Nocardiopsis</taxon>
    </lineage>
</organism>
<protein>
    <recommendedName>
        <fullName evidence="2">Tyr recombinase domain-containing protein</fullName>
    </recommendedName>
</protein>
<dbReference type="EMBL" id="MCOK01000001">
    <property type="protein sequence ID" value="OOC56879.1"/>
    <property type="molecule type" value="Genomic_DNA"/>
</dbReference>
<dbReference type="Proteomes" id="UP000189004">
    <property type="component" value="Unassembled WGS sequence"/>
</dbReference>
<feature type="domain" description="Tyr recombinase" evidence="2">
    <location>
        <begin position="1"/>
        <end position="94"/>
    </location>
</feature>
<dbReference type="Pfam" id="PF00589">
    <property type="entry name" value="Phage_integrase"/>
    <property type="match status" value="1"/>
</dbReference>
<dbReference type="GO" id="GO:0015074">
    <property type="term" value="P:DNA integration"/>
    <property type="evidence" value="ECO:0007669"/>
    <property type="project" value="InterPro"/>
</dbReference>
<evidence type="ECO:0000256" key="1">
    <source>
        <dbReference type="ARBA" id="ARBA00023172"/>
    </source>
</evidence>